<dbReference type="AlphaFoldDB" id="A0A540X7Z2"/>
<evidence type="ECO:0000313" key="1">
    <source>
        <dbReference type="EMBL" id="TQF16794.1"/>
    </source>
</evidence>
<dbReference type="Proteomes" id="UP000315369">
    <property type="component" value="Unassembled WGS sequence"/>
</dbReference>
<reference evidence="1 2" key="1">
    <citation type="submission" date="2019-06" db="EMBL/GenBank/DDBJ databases">
        <authorList>
            <person name="Livingstone P."/>
            <person name="Whitworth D."/>
        </authorList>
    </citation>
    <scope>NUCLEOTIDE SEQUENCE [LARGE SCALE GENOMIC DNA]</scope>
    <source>
        <strain evidence="1 2">AM401</strain>
    </source>
</reference>
<dbReference type="RefSeq" id="WP_141641531.1">
    <property type="nucleotide sequence ID" value="NZ_VIFM01000017.1"/>
</dbReference>
<keyword evidence="2" id="KW-1185">Reference proteome</keyword>
<organism evidence="1 2">
    <name type="scientific">Myxococcus llanfairpwllgwyngyllgogerychwyrndrobwllllantysiliogogogochensis</name>
    <dbReference type="NCBI Taxonomy" id="2590453"/>
    <lineage>
        <taxon>Bacteria</taxon>
        <taxon>Pseudomonadati</taxon>
        <taxon>Myxococcota</taxon>
        <taxon>Myxococcia</taxon>
        <taxon>Myxococcales</taxon>
        <taxon>Cystobacterineae</taxon>
        <taxon>Myxococcaceae</taxon>
        <taxon>Myxococcus</taxon>
    </lineage>
</organism>
<accession>A0A540X7Z2</accession>
<dbReference type="EMBL" id="VIFM01000017">
    <property type="protein sequence ID" value="TQF16794.1"/>
    <property type="molecule type" value="Genomic_DNA"/>
</dbReference>
<protein>
    <recommendedName>
        <fullName evidence="3">Lipoprotein</fullName>
    </recommendedName>
</protein>
<proteinExistence type="predicted"/>
<dbReference type="OrthoDB" id="5382904at2"/>
<sequence>MFKQPAKLACVVALVLSGCGGAPEELSVDGSEVIESTEQALIWACDGTRAFNRYWYVNNIEVGREYCDCPDILNKFGEQRGRYTQERIAYCAP</sequence>
<name>A0A540X7Z2_9BACT</name>
<comment type="caution">
    <text evidence="1">The sequence shown here is derived from an EMBL/GenBank/DDBJ whole genome shotgun (WGS) entry which is preliminary data.</text>
</comment>
<evidence type="ECO:0000313" key="2">
    <source>
        <dbReference type="Proteomes" id="UP000315369"/>
    </source>
</evidence>
<gene>
    <name evidence="1" type="ORF">FJV41_06470</name>
</gene>
<evidence type="ECO:0008006" key="3">
    <source>
        <dbReference type="Google" id="ProtNLM"/>
    </source>
</evidence>
<dbReference type="PROSITE" id="PS51257">
    <property type="entry name" value="PROKAR_LIPOPROTEIN"/>
    <property type="match status" value="1"/>
</dbReference>